<evidence type="ECO:0000313" key="11">
    <source>
        <dbReference type="EMBL" id="TWU28301.1"/>
    </source>
</evidence>
<dbReference type="HAMAP" id="MF_01405">
    <property type="entry name" value="Non_canon_purine_NTPase"/>
    <property type="match status" value="1"/>
</dbReference>
<comment type="cofactor">
    <cofactor evidence="10">
        <name>Mg(2+)</name>
        <dbReference type="ChEBI" id="CHEBI:18420"/>
    </cofactor>
    <text evidence="10">Binds 1 Mg(2+) ion per subunit.</text>
</comment>
<evidence type="ECO:0000256" key="6">
    <source>
        <dbReference type="ARBA" id="ARBA00022842"/>
    </source>
</evidence>
<dbReference type="Gene3D" id="3.90.950.10">
    <property type="match status" value="1"/>
</dbReference>
<dbReference type="Proteomes" id="UP000318437">
    <property type="component" value="Unassembled WGS sequence"/>
</dbReference>
<dbReference type="EMBL" id="SJPS01000002">
    <property type="protein sequence ID" value="TWU28301.1"/>
    <property type="molecule type" value="Genomic_DNA"/>
</dbReference>
<dbReference type="AlphaFoldDB" id="A0A5C6CXU9"/>
<dbReference type="OrthoDB" id="9807456at2"/>
<feature type="binding site" evidence="10">
    <location>
        <position position="75"/>
    </location>
    <ligand>
        <name>substrate</name>
    </ligand>
</feature>
<dbReference type="GO" id="GO:0005829">
    <property type="term" value="C:cytosol"/>
    <property type="evidence" value="ECO:0007669"/>
    <property type="project" value="TreeGrafter"/>
</dbReference>
<dbReference type="GO" id="GO:0017111">
    <property type="term" value="F:ribonucleoside triphosphate phosphatase activity"/>
    <property type="evidence" value="ECO:0007669"/>
    <property type="project" value="InterPro"/>
</dbReference>
<comment type="catalytic activity">
    <reaction evidence="9 10">
        <text>XTP + H2O = XMP + diphosphate + H(+)</text>
        <dbReference type="Rhea" id="RHEA:28610"/>
        <dbReference type="ChEBI" id="CHEBI:15377"/>
        <dbReference type="ChEBI" id="CHEBI:15378"/>
        <dbReference type="ChEBI" id="CHEBI:33019"/>
        <dbReference type="ChEBI" id="CHEBI:57464"/>
        <dbReference type="ChEBI" id="CHEBI:61314"/>
        <dbReference type="EC" id="3.6.1.66"/>
    </reaction>
</comment>
<evidence type="ECO:0000256" key="4">
    <source>
        <dbReference type="ARBA" id="ARBA00022741"/>
    </source>
</evidence>
<dbReference type="GO" id="GO:0036220">
    <property type="term" value="F:ITP diphosphatase activity"/>
    <property type="evidence" value="ECO:0007669"/>
    <property type="project" value="UniProtKB-UniRule"/>
</dbReference>
<protein>
    <recommendedName>
        <fullName evidence="10">dITP/XTP pyrophosphatase</fullName>
        <ecNumber evidence="10">3.6.1.66</ecNumber>
    </recommendedName>
    <alternativeName>
        <fullName evidence="10">Non-canonical purine NTP pyrophosphatase</fullName>
    </alternativeName>
    <alternativeName>
        <fullName evidence="10">Non-standard purine NTP pyrophosphatase</fullName>
    </alternativeName>
    <alternativeName>
        <fullName evidence="10">Nucleoside-triphosphate diphosphatase</fullName>
    </alternativeName>
    <alternativeName>
        <fullName evidence="10">Nucleoside-triphosphate pyrophosphatase</fullName>
        <shortName evidence="10">NTPase</shortName>
    </alternativeName>
</protein>
<evidence type="ECO:0000256" key="10">
    <source>
        <dbReference type="HAMAP-Rule" id="MF_01405"/>
    </source>
</evidence>
<feature type="active site" description="Proton acceptor" evidence="10">
    <location>
        <position position="74"/>
    </location>
</feature>
<dbReference type="EC" id="3.6.1.66" evidence="10"/>
<dbReference type="GO" id="GO:0009146">
    <property type="term" value="P:purine nucleoside triphosphate catabolic process"/>
    <property type="evidence" value="ECO:0007669"/>
    <property type="project" value="UniProtKB-UniRule"/>
</dbReference>
<comment type="caution">
    <text evidence="10">Lacks conserved residue(s) required for the propagation of feature annotation.</text>
</comment>
<comment type="caution">
    <text evidence="11">The sequence shown here is derived from an EMBL/GenBank/DDBJ whole genome shotgun (WGS) entry which is preliminary data.</text>
</comment>
<dbReference type="Pfam" id="PF01725">
    <property type="entry name" value="Ham1p_like"/>
    <property type="match status" value="1"/>
</dbReference>
<dbReference type="SUPFAM" id="SSF52972">
    <property type="entry name" value="ITPase-like"/>
    <property type="match status" value="1"/>
</dbReference>
<evidence type="ECO:0000256" key="9">
    <source>
        <dbReference type="ARBA" id="ARBA00052017"/>
    </source>
</evidence>
<keyword evidence="7 10" id="KW-0546">Nucleotide metabolism</keyword>
<evidence type="ECO:0000256" key="2">
    <source>
        <dbReference type="ARBA" id="ARBA00011738"/>
    </source>
</evidence>
<dbReference type="RefSeq" id="WP_146449611.1">
    <property type="nucleotide sequence ID" value="NZ_SJPS01000002.1"/>
</dbReference>
<evidence type="ECO:0000256" key="3">
    <source>
        <dbReference type="ARBA" id="ARBA00022723"/>
    </source>
</evidence>
<feature type="binding site" evidence="10">
    <location>
        <begin position="12"/>
        <end position="17"/>
    </location>
    <ligand>
        <name>substrate</name>
    </ligand>
</feature>
<dbReference type="GO" id="GO:0009117">
    <property type="term" value="P:nucleotide metabolic process"/>
    <property type="evidence" value="ECO:0007669"/>
    <property type="project" value="UniProtKB-KW"/>
</dbReference>
<proteinExistence type="inferred from homology"/>
<feature type="binding site" evidence="10">
    <location>
        <position position="74"/>
    </location>
    <ligand>
        <name>Mg(2+)</name>
        <dbReference type="ChEBI" id="CHEBI:18420"/>
    </ligand>
</feature>
<keyword evidence="5 10" id="KW-0378">Hydrolase</keyword>
<dbReference type="InterPro" id="IPR029001">
    <property type="entry name" value="ITPase-like_fam"/>
</dbReference>
<feature type="binding site" evidence="10">
    <location>
        <position position="181"/>
    </location>
    <ligand>
        <name>substrate</name>
    </ligand>
</feature>
<dbReference type="GO" id="GO:0036222">
    <property type="term" value="F:XTP diphosphatase activity"/>
    <property type="evidence" value="ECO:0007669"/>
    <property type="project" value="UniProtKB-UniRule"/>
</dbReference>
<comment type="catalytic activity">
    <reaction evidence="8 10">
        <text>dITP + H2O = dIMP + diphosphate + H(+)</text>
        <dbReference type="Rhea" id="RHEA:28342"/>
        <dbReference type="ChEBI" id="CHEBI:15377"/>
        <dbReference type="ChEBI" id="CHEBI:15378"/>
        <dbReference type="ChEBI" id="CHEBI:33019"/>
        <dbReference type="ChEBI" id="CHEBI:61194"/>
        <dbReference type="ChEBI" id="CHEBI:61382"/>
        <dbReference type="EC" id="3.6.1.66"/>
    </reaction>
</comment>
<keyword evidence="4 10" id="KW-0547">Nucleotide-binding</keyword>
<dbReference type="InterPro" id="IPR020922">
    <property type="entry name" value="dITP/XTP_pyrophosphatase"/>
</dbReference>
<evidence type="ECO:0000256" key="5">
    <source>
        <dbReference type="ARBA" id="ARBA00022801"/>
    </source>
</evidence>
<evidence type="ECO:0000256" key="8">
    <source>
        <dbReference type="ARBA" id="ARBA00051875"/>
    </source>
</evidence>
<comment type="catalytic activity">
    <reaction evidence="10">
        <text>ITP + H2O = IMP + diphosphate + H(+)</text>
        <dbReference type="Rhea" id="RHEA:29399"/>
        <dbReference type="ChEBI" id="CHEBI:15377"/>
        <dbReference type="ChEBI" id="CHEBI:15378"/>
        <dbReference type="ChEBI" id="CHEBI:33019"/>
        <dbReference type="ChEBI" id="CHEBI:58053"/>
        <dbReference type="ChEBI" id="CHEBI:61402"/>
        <dbReference type="EC" id="3.6.1.66"/>
    </reaction>
</comment>
<keyword evidence="3 10" id="KW-0479">Metal-binding</keyword>
<evidence type="ECO:0000313" key="12">
    <source>
        <dbReference type="Proteomes" id="UP000318437"/>
    </source>
</evidence>
<evidence type="ECO:0000256" key="1">
    <source>
        <dbReference type="ARBA" id="ARBA00008023"/>
    </source>
</evidence>
<dbReference type="GO" id="GO:0046872">
    <property type="term" value="F:metal ion binding"/>
    <property type="evidence" value="ECO:0007669"/>
    <property type="project" value="UniProtKB-KW"/>
</dbReference>
<comment type="function">
    <text evidence="10">Pyrophosphatase that catalyzes the hydrolysis of nucleoside triphosphates to their monophosphate derivatives, with a high preference for the non-canonical purine nucleotides XTP (xanthosine triphosphate), dITP (deoxyinosine triphosphate) and ITP. Seems to function as a house-cleaning enzyme that removes non-canonical purine nucleotides from the nucleotide pool, thus preventing their incorporation into DNA/RNA and avoiding chromosomal lesions.</text>
</comment>
<keyword evidence="6 10" id="KW-0460">Magnesium</keyword>
<accession>A0A5C6CXU9</accession>
<dbReference type="FunFam" id="3.90.950.10:FF:000001">
    <property type="entry name" value="dITP/XTP pyrophosphatase"/>
    <property type="match status" value="1"/>
</dbReference>
<comment type="similarity">
    <text evidence="1 10">Belongs to the HAM1 NTPase family.</text>
</comment>
<reference evidence="11 12" key="1">
    <citation type="submission" date="2019-02" db="EMBL/GenBank/DDBJ databases">
        <title>Deep-cultivation of Planctomycetes and their phenomic and genomic characterization uncovers novel biology.</title>
        <authorList>
            <person name="Wiegand S."/>
            <person name="Jogler M."/>
            <person name="Boedeker C."/>
            <person name="Pinto D."/>
            <person name="Vollmers J."/>
            <person name="Rivas-Marin E."/>
            <person name="Kohn T."/>
            <person name="Peeters S.H."/>
            <person name="Heuer A."/>
            <person name="Rast P."/>
            <person name="Oberbeckmann S."/>
            <person name="Bunk B."/>
            <person name="Jeske O."/>
            <person name="Meyerdierks A."/>
            <person name="Storesund J.E."/>
            <person name="Kallscheuer N."/>
            <person name="Luecker S."/>
            <person name="Lage O.M."/>
            <person name="Pohl T."/>
            <person name="Merkel B.J."/>
            <person name="Hornburger P."/>
            <person name="Mueller R.-W."/>
            <person name="Bruemmer F."/>
            <person name="Labrenz M."/>
            <person name="Spormann A.M."/>
            <person name="Op Den Camp H."/>
            <person name="Overmann J."/>
            <person name="Amann R."/>
            <person name="Jetten M.S.M."/>
            <person name="Mascher T."/>
            <person name="Medema M.H."/>
            <person name="Devos D.P."/>
            <person name="Kaster A.-K."/>
            <person name="Ovreas L."/>
            <person name="Rohde M."/>
            <person name="Galperin M.Y."/>
            <person name="Jogler C."/>
        </authorList>
    </citation>
    <scope>NUCLEOTIDE SEQUENCE [LARGE SCALE GENOMIC DNA]</scope>
    <source>
        <strain evidence="11 12">Pla144</strain>
    </source>
</reference>
<feature type="binding site" evidence="10">
    <location>
        <begin position="186"/>
        <end position="187"/>
    </location>
    <ligand>
        <name>substrate</name>
    </ligand>
</feature>
<dbReference type="CDD" id="cd00515">
    <property type="entry name" value="HAM1"/>
    <property type="match status" value="1"/>
</dbReference>
<gene>
    <name evidence="11" type="ORF">Pla144_15880</name>
</gene>
<evidence type="ECO:0000256" key="7">
    <source>
        <dbReference type="ARBA" id="ARBA00023080"/>
    </source>
</evidence>
<dbReference type="PANTHER" id="PTHR11067">
    <property type="entry name" value="INOSINE TRIPHOSPHATE PYROPHOSPHATASE/HAM1 PROTEIN"/>
    <property type="match status" value="1"/>
</dbReference>
<keyword evidence="12" id="KW-1185">Reference proteome</keyword>
<feature type="binding site" evidence="10">
    <location>
        <begin position="158"/>
        <end position="161"/>
    </location>
    <ligand>
        <name>substrate</name>
    </ligand>
</feature>
<dbReference type="GO" id="GO:0035870">
    <property type="term" value="F:dITP diphosphatase activity"/>
    <property type="evidence" value="ECO:0007669"/>
    <property type="project" value="UniProtKB-UniRule"/>
</dbReference>
<sequence>MKVEPRRLVIGTTNAHKGRELAELLEPVGFAIQTLKEFPKYLNVVEDGDSFAANACKKAAEQAVYLNAWVMADDSGLEVDALAGAPGIYSARYAGDDAKDTDNNAKLLSELADIPWKKRGALYYCHIAVADPTGAIRAESWGECRGIIRAVAAGNNGFGYDPLFEIREYHQTFGQLGPSVKSAISHRARASRAIVPKLVALADEWQ</sequence>
<dbReference type="GO" id="GO:0000166">
    <property type="term" value="F:nucleotide binding"/>
    <property type="evidence" value="ECO:0007669"/>
    <property type="project" value="UniProtKB-KW"/>
</dbReference>
<comment type="subunit">
    <text evidence="2 10">Homodimer.</text>
</comment>
<organism evidence="11 12">
    <name type="scientific">Bythopirellula polymerisocia</name>
    <dbReference type="NCBI Taxonomy" id="2528003"/>
    <lineage>
        <taxon>Bacteria</taxon>
        <taxon>Pseudomonadati</taxon>
        <taxon>Planctomycetota</taxon>
        <taxon>Planctomycetia</taxon>
        <taxon>Pirellulales</taxon>
        <taxon>Lacipirellulaceae</taxon>
        <taxon>Bythopirellula</taxon>
    </lineage>
</organism>
<name>A0A5C6CXU9_9BACT</name>
<dbReference type="InterPro" id="IPR002637">
    <property type="entry name" value="RdgB/HAM1"/>
</dbReference>
<dbReference type="PANTHER" id="PTHR11067:SF9">
    <property type="entry name" value="INOSINE TRIPHOSPHATE PYROPHOSPHATASE"/>
    <property type="match status" value="1"/>
</dbReference>